<dbReference type="OrthoDB" id="196858at2759"/>
<accession>A0A210QLJ0</accession>
<keyword evidence="2" id="KW-0445">Lipid transport</keyword>
<dbReference type="SUPFAM" id="SSF55961">
    <property type="entry name" value="Bet v1-like"/>
    <property type="match status" value="2"/>
</dbReference>
<dbReference type="Proteomes" id="UP000242188">
    <property type="component" value="Unassembled WGS sequence"/>
</dbReference>
<dbReference type="GO" id="GO:0008289">
    <property type="term" value="F:lipid binding"/>
    <property type="evidence" value="ECO:0007669"/>
    <property type="project" value="UniProtKB-KW"/>
</dbReference>
<evidence type="ECO:0000259" key="5">
    <source>
        <dbReference type="PROSITE" id="PS50848"/>
    </source>
</evidence>
<evidence type="ECO:0000256" key="3">
    <source>
        <dbReference type="ARBA" id="ARBA00023121"/>
    </source>
</evidence>
<dbReference type="AlphaFoldDB" id="A0A210QLJ0"/>
<dbReference type="InterPro" id="IPR002913">
    <property type="entry name" value="START_lipid-bd_dom"/>
</dbReference>
<keyword evidence="1" id="KW-0813">Transport</keyword>
<gene>
    <name evidence="6" type="ORF">KP79_PYT15383</name>
</gene>
<dbReference type="InterPro" id="IPR023393">
    <property type="entry name" value="START-like_dom_sf"/>
</dbReference>
<keyword evidence="3" id="KW-0446">Lipid-binding</keyword>
<reference evidence="6 7" key="1">
    <citation type="journal article" date="2017" name="Nat. Ecol. Evol.">
        <title>Scallop genome provides insights into evolution of bilaterian karyotype and development.</title>
        <authorList>
            <person name="Wang S."/>
            <person name="Zhang J."/>
            <person name="Jiao W."/>
            <person name="Li J."/>
            <person name="Xun X."/>
            <person name="Sun Y."/>
            <person name="Guo X."/>
            <person name="Huan P."/>
            <person name="Dong B."/>
            <person name="Zhang L."/>
            <person name="Hu X."/>
            <person name="Sun X."/>
            <person name="Wang J."/>
            <person name="Zhao C."/>
            <person name="Wang Y."/>
            <person name="Wang D."/>
            <person name="Huang X."/>
            <person name="Wang R."/>
            <person name="Lv J."/>
            <person name="Li Y."/>
            <person name="Zhang Z."/>
            <person name="Liu B."/>
            <person name="Lu W."/>
            <person name="Hui Y."/>
            <person name="Liang J."/>
            <person name="Zhou Z."/>
            <person name="Hou R."/>
            <person name="Li X."/>
            <person name="Liu Y."/>
            <person name="Li H."/>
            <person name="Ning X."/>
            <person name="Lin Y."/>
            <person name="Zhao L."/>
            <person name="Xing Q."/>
            <person name="Dou J."/>
            <person name="Li Y."/>
            <person name="Mao J."/>
            <person name="Guo H."/>
            <person name="Dou H."/>
            <person name="Li T."/>
            <person name="Mu C."/>
            <person name="Jiang W."/>
            <person name="Fu Q."/>
            <person name="Fu X."/>
            <person name="Miao Y."/>
            <person name="Liu J."/>
            <person name="Yu Q."/>
            <person name="Li R."/>
            <person name="Liao H."/>
            <person name="Li X."/>
            <person name="Kong Y."/>
            <person name="Jiang Z."/>
            <person name="Chourrout D."/>
            <person name="Li R."/>
            <person name="Bao Z."/>
        </authorList>
    </citation>
    <scope>NUCLEOTIDE SEQUENCE [LARGE SCALE GENOMIC DNA]</scope>
    <source>
        <strain evidence="6 7">PY_sf001</strain>
    </source>
</reference>
<evidence type="ECO:0000256" key="4">
    <source>
        <dbReference type="ARBA" id="ARBA00024750"/>
    </source>
</evidence>
<dbReference type="PROSITE" id="PS50848">
    <property type="entry name" value="START"/>
    <property type="match status" value="1"/>
</dbReference>
<name>A0A210QLJ0_MIZYE</name>
<dbReference type="GO" id="GO:0006869">
    <property type="term" value="P:lipid transport"/>
    <property type="evidence" value="ECO:0007669"/>
    <property type="project" value="UniProtKB-KW"/>
</dbReference>
<dbReference type="PANTHER" id="PTHR46374:SF1">
    <property type="entry name" value="START DOMAIN-CONTAINING PROTEIN"/>
    <property type="match status" value="1"/>
</dbReference>
<protein>
    <submittedName>
        <fullName evidence="6">S-antigen protein</fullName>
    </submittedName>
</protein>
<comment type="function">
    <text evidence="4">May be involved in the intracellular transport of sterols or other lipids. May bind cholesterol or other sterols.</text>
</comment>
<evidence type="ECO:0000256" key="2">
    <source>
        <dbReference type="ARBA" id="ARBA00023055"/>
    </source>
</evidence>
<comment type="caution">
    <text evidence="6">The sequence shown here is derived from an EMBL/GenBank/DDBJ whole genome shotgun (WGS) entry which is preliminary data.</text>
</comment>
<dbReference type="PANTHER" id="PTHR46374">
    <property type="entry name" value="PROTEIN CBG07384"/>
    <property type="match status" value="1"/>
</dbReference>
<dbReference type="Gene3D" id="3.30.530.20">
    <property type="match status" value="2"/>
</dbReference>
<evidence type="ECO:0000256" key="1">
    <source>
        <dbReference type="ARBA" id="ARBA00022448"/>
    </source>
</evidence>
<keyword evidence="7" id="KW-1185">Reference proteome</keyword>
<evidence type="ECO:0000313" key="6">
    <source>
        <dbReference type="EMBL" id="OWF49596.1"/>
    </source>
</evidence>
<organism evidence="6 7">
    <name type="scientific">Mizuhopecten yessoensis</name>
    <name type="common">Japanese scallop</name>
    <name type="synonym">Patinopecten yessoensis</name>
    <dbReference type="NCBI Taxonomy" id="6573"/>
    <lineage>
        <taxon>Eukaryota</taxon>
        <taxon>Metazoa</taxon>
        <taxon>Spiralia</taxon>
        <taxon>Lophotrochozoa</taxon>
        <taxon>Mollusca</taxon>
        <taxon>Bivalvia</taxon>
        <taxon>Autobranchia</taxon>
        <taxon>Pteriomorphia</taxon>
        <taxon>Pectinida</taxon>
        <taxon>Pectinoidea</taxon>
        <taxon>Pectinidae</taxon>
        <taxon>Mizuhopecten</taxon>
    </lineage>
</organism>
<dbReference type="InterPro" id="IPR043556">
    <property type="entry name" value="StARD5/6"/>
</dbReference>
<proteinExistence type="predicted"/>
<dbReference type="Pfam" id="PF01852">
    <property type="entry name" value="START"/>
    <property type="match status" value="1"/>
</dbReference>
<evidence type="ECO:0000313" key="7">
    <source>
        <dbReference type="Proteomes" id="UP000242188"/>
    </source>
</evidence>
<feature type="domain" description="START" evidence="5">
    <location>
        <begin position="94"/>
        <end position="311"/>
    </location>
</feature>
<sequence length="316" mass="36189">MWMYIWGYVKSHPRNSSGYANMCTVQRTSNNAKQNENFEQNNNASFITICQKTVPPKCSSELRMKDMSEGAKTVEYYREIGERVADTLQKYNNDTEGWEESKSTTHFKISYRKSTEFQGYLYKGEAVYAAKPKVVFDYVEPLPNGHRAKWDKNMKKIEIIKQMENDLRINRACTNSACMGLISPRDFVDLILIKETDEYLSTNAISIEHSDCPADEGHVRGHNYSCGMIVCKYPNIEGELEEQKKYVRGWNYQCGIIVVKLPSEPNKCKLISLIQPEIKGMVPAKLKDAAIPGSMIEFFTQLRDTLKEAGELHGQD</sequence>
<dbReference type="SMART" id="SM00234">
    <property type="entry name" value="START"/>
    <property type="match status" value="1"/>
</dbReference>
<dbReference type="EMBL" id="NEDP02003058">
    <property type="protein sequence ID" value="OWF49596.1"/>
    <property type="molecule type" value="Genomic_DNA"/>
</dbReference>
<dbReference type="STRING" id="6573.A0A210QLJ0"/>